<keyword evidence="1" id="KW-0812">Transmembrane</keyword>
<keyword evidence="1" id="KW-1133">Transmembrane helix</keyword>
<dbReference type="AlphaFoldDB" id="A0A226HMS8"/>
<evidence type="ECO:0000256" key="1">
    <source>
        <dbReference type="SAM" id="Phobius"/>
    </source>
</evidence>
<organism evidence="2 3">
    <name type="scientific">Flavobacterium hercynium</name>
    <dbReference type="NCBI Taxonomy" id="387094"/>
    <lineage>
        <taxon>Bacteria</taxon>
        <taxon>Pseudomonadati</taxon>
        <taxon>Bacteroidota</taxon>
        <taxon>Flavobacteriia</taxon>
        <taxon>Flavobacteriales</taxon>
        <taxon>Flavobacteriaceae</taxon>
        <taxon>Flavobacterium</taxon>
    </lineage>
</organism>
<gene>
    <name evidence="2" type="ORF">B0A66_02555</name>
</gene>
<reference evidence="2 3" key="1">
    <citation type="submission" date="2016-11" db="EMBL/GenBank/DDBJ databases">
        <title>Whole genomes of Flavobacteriaceae.</title>
        <authorList>
            <person name="Stine C."/>
            <person name="Li C."/>
            <person name="Tadesse D."/>
        </authorList>
    </citation>
    <scope>NUCLEOTIDE SEQUENCE [LARGE SCALE GENOMIC DNA]</scope>
    <source>
        <strain evidence="2 3">DSM 18292</strain>
    </source>
</reference>
<evidence type="ECO:0000313" key="2">
    <source>
        <dbReference type="EMBL" id="OXA95563.1"/>
    </source>
</evidence>
<sequence length="98" mass="11332">MNNNILQHLTIRLGIPLLIFFLIWQIADPNHGSLENLLQFLLITTFIAFVIVSLTVNETFRFHKNKKKVLRNVNISLLVLYIPIFVFMVLASYGLATF</sequence>
<feature type="transmembrane region" description="Helical" evidence="1">
    <location>
        <begin position="38"/>
        <end position="56"/>
    </location>
</feature>
<dbReference type="EMBL" id="MUGW01000005">
    <property type="protein sequence ID" value="OXA95563.1"/>
    <property type="molecule type" value="Genomic_DNA"/>
</dbReference>
<feature type="transmembrane region" description="Helical" evidence="1">
    <location>
        <begin position="77"/>
        <end position="96"/>
    </location>
</feature>
<accession>A0A226HMS8</accession>
<comment type="caution">
    <text evidence="2">The sequence shown here is derived from an EMBL/GenBank/DDBJ whole genome shotgun (WGS) entry which is preliminary data.</text>
</comment>
<feature type="transmembrane region" description="Helical" evidence="1">
    <location>
        <begin position="9"/>
        <end position="26"/>
    </location>
</feature>
<keyword evidence="1" id="KW-0472">Membrane</keyword>
<name>A0A226HMS8_9FLAO</name>
<keyword evidence="3" id="KW-1185">Reference proteome</keyword>
<proteinExistence type="predicted"/>
<dbReference type="Proteomes" id="UP000198345">
    <property type="component" value="Unassembled WGS sequence"/>
</dbReference>
<evidence type="ECO:0000313" key="3">
    <source>
        <dbReference type="Proteomes" id="UP000198345"/>
    </source>
</evidence>
<protein>
    <submittedName>
        <fullName evidence="2">Uncharacterized protein</fullName>
    </submittedName>
</protein>